<dbReference type="Pfam" id="PF00270">
    <property type="entry name" value="DEAD"/>
    <property type="match status" value="1"/>
</dbReference>
<dbReference type="GO" id="GO:0043590">
    <property type="term" value="C:bacterial nucleoid"/>
    <property type="evidence" value="ECO:0007669"/>
    <property type="project" value="TreeGrafter"/>
</dbReference>
<keyword evidence="5" id="KW-0238">DNA-binding</keyword>
<evidence type="ECO:0000256" key="3">
    <source>
        <dbReference type="ARBA" id="ARBA00022806"/>
    </source>
</evidence>
<dbReference type="GO" id="GO:0006281">
    <property type="term" value="P:DNA repair"/>
    <property type="evidence" value="ECO:0007669"/>
    <property type="project" value="TreeGrafter"/>
</dbReference>
<organism evidence="10 11">
    <name type="scientific">Salimicrobium flavidum</name>
    <dbReference type="NCBI Taxonomy" id="570947"/>
    <lineage>
        <taxon>Bacteria</taxon>
        <taxon>Bacillati</taxon>
        <taxon>Bacillota</taxon>
        <taxon>Bacilli</taxon>
        <taxon>Bacillales</taxon>
        <taxon>Bacillaceae</taxon>
        <taxon>Salimicrobium</taxon>
    </lineage>
</organism>
<dbReference type="InterPro" id="IPR011545">
    <property type="entry name" value="DEAD/DEAH_box_helicase_dom"/>
</dbReference>
<dbReference type="AlphaFoldDB" id="A0A1N7IIY9"/>
<keyword evidence="11" id="KW-1185">Reference proteome</keyword>
<dbReference type="Proteomes" id="UP000187608">
    <property type="component" value="Unassembled WGS sequence"/>
</dbReference>
<keyword evidence="1" id="KW-0547">Nucleotide-binding</keyword>
<sequence>MEQYDLEGILEDEFGFTSFRPGQKNVIENVLNEVDTLAILPTGSGKSLCYQLPSKIIPGLTIVVSPLISLMIDQVKQVKAKGMKRVAAIHSFLTPDERKQVLRNLSALQLLYISPEMLQMTRMQQLLNNENVGLFVVDEAHCISQWGHEFRTDYLKLNQVLHQLGDPPVLALSATATPEVQEDILGQLERPEAEKLIYPMDKPNIQLSMAKMTNEQEKVEYLENYLTNQQAPTMIYFSSRQMAEKICFELKKKNFGRIAFYHGGMEPVDRQLVQQQFMRNELDIVCCTSAFGMGIDKPDIRLVIHFHLPPRIESFIQEIGRAGRDGRECTSLLLYSTGDERLPRMFIESELPSDEQIEGYMELIDSHGRLPSYEDSTSLELSESQYNFLSILTEPLLRSPSLDKAEAERMLKGKQRKRLQQKLTHLSHMMSVLNTTDCRREMLYSHFQSTIQQVEHKCCDNCDPEVFEVSYRENYRTIDTLSWEERLYTLFHIGDSHEQ</sequence>
<feature type="domain" description="Helicase C-terminal" evidence="9">
    <location>
        <begin position="221"/>
        <end position="365"/>
    </location>
</feature>
<gene>
    <name evidence="10" type="ORF">SAMN05421687_101213</name>
</gene>
<feature type="domain" description="Helicase ATP-binding" evidence="8">
    <location>
        <begin position="27"/>
        <end position="194"/>
    </location>
</feature>
<dbReference type="GO" id="GO:0006310">
    <property type="term" value="P:DNA recombination"/>
    <property type="evidence" value="ECO:0007669"/>
    <property type="project" value="InterPro"/>
</dbReference>
<reference evidence="11" key="1">
    <citation type="submission" date="2017-01" db="EMBL/GenBank/DDBJ databases">
        <authorList>
            <person name="Varghese N."/>
            <person name="Submissions S."/>
        </authorList>
    </citation>
    <scope>NUCLEOTIDE SEQUENCE [LARGE SCALE GENOMIC DNA]</scope>
    <source>
        <strain evidence="11">DSM 23127</strain>
    </source>
</reference>
<evidence type="ECO:0000256" key="2">
    <source>
        <dbReference type="ARBA" id="ARBA00022801"/>
    </source>
</evidence>
<evidence type="ECO:0000259" key="8">
    <source>
        <dbReference type="PROSITE" id="PS51192"/>
    </source>
</evidence>
<dbReference type="CDD" id="cd17920">
    <property type="entry name" value="DEXHc_RecQ"/>
    <property type="match status" value="1"/>
</dbReference>
<dbReference type="NCBIfam" id="TIGR00614">
    <property type="entry name" value="recQ_fam"/>
    <property type="match status" value="1"/>
</dbReference>
<evidence type="ECO:0000259" key="9">
    <source>
        <dbReference type="PROSITE" id="PS51194"/>
    </source>
</evidence>
<dbReference type="FunFam" id="3.40.50.300:FF:001389">
    <property type="entry name" value="ATP-dependent DNA helicase RecQ"/>
    <property type="match status" value="1"/>
</dbReference>
<evidence type="ECO:0000256" key="4">
    <source>
        <dbReference type="ARBA" id="ARBA00022840"/>
    </source>
</evidence>
<accession>A0A1N7IIY9</accession>
<dbReference type="InterPro" id="IPR014001">
    <property type="entry name" value="Helicase_ATP-bd"/>
</dbReference>
<dbReference type="GO" id="GO:0005737">
    <property type="term" value="C:cytoplasm"/>
    <property type="evidence" value="ECO:0007669"/>
    <property type="project" value="TreeGrafter"/>
</dbReference>
<evidence type="ECO:0000313" key="10">
    <source>
        <dbReference type="EMBL" id="SIS37074.1"/>
    </source>
</evidence>
<dbReference type="PROSITE" id="PS51192">
    <property type="entry name" value="HELICASE_ATP_BIND_1"/>
    <property type="match status" value="1"/>
</dbReference>
<keyword evidence="4" id="KW-0067">ATP-binding</keyword>
<dbReference type="InterPro" id="IPR032284">
    <property type="entry name" value="RecQ_Zn-bd"/>
</dbReference>
<dbReference type="InterPro" id="IPR001650">
    <property type="entry name" value="Helicase_C-like"/>
</dbReference>
<dbReference type="GO" id="GO:0016787">
    <property type="term" value="F:hydrolase activity"/>
    <property type="evidence" value="ECO:0007669"/>
    <property type="project" value="UniProtKB-KW"/>
</dbReference>
<dbReference type="GO" id="GO:0043138">
    <property type="term" value="F:3'-5' DNA helicase activity"/>
    <property type="evidence" value="ECO:0007669"/>
    <property type="project" value="TreeGrafter"/>
</dbReference>
<dbReference type="InterPro" id="IPR004589">
    <property type="entry name" value="DNA_helicase_ATP-dep_RecQ"/>
</dbReference>
<evidence type="ECO:0000256" key="7">
    <source>
        <dbReference type="ARBA" id="ARBA00044550"/>
    </source>
</evidence>
<dbReference type="EMBL" id="FTOC01000001">
    <property type="protein sequence ID" value="SIS37074.1"/>
    <property type="molecule type" value="Genomic_DNA"/>
</dbReference>
<dbReference type="RefSeq" id="WP_076556482.1">
    <property type="nucleotide sequence ID" value="NZ_FTOC01000001.1"/>
</dbReference>
<dbReference type="Pfam" id="PF00271">
    <property type="entry name" value="Helicase_C"/>
    <property type="match status" value="1"/>
</dbReference>
<dbReference type="GO" id="GO:0030894">
    <property type="term" value="C:replisome"/>
    <property type="evidence" value="ECO:0007669"/>
    <property type="project" value="TreeGrafter"/>
</dbReference>
<dbReference type="GO" id="GO:0009378">
    <property type="term" value="F:four-way junction helicase activity"/>
    <property type="evidence" value="ECO:0007669"/>
    <property type="project" value="TreeGrafter"/>
</dbReference>
<dbReference type="STRING" id="570947.SAMN05421687_101213"/>
<dbReference type="PANTHER" id="PTHR13710:SF84">
    <property type="entry name" value="ATP-DEPENDENT DNA HELICASE RECS-RELATED"/>
    <property type="match status" value="1"/>
</dbReference>
<dbReference type="GO" id="GO:0003677">
    <property type="term" value="F:DNA binding"/>
    <property type="evidence" value="ECO:0007669"/>
    <property type="project" value="UniProtKB-KW"/>
</dbReference>
<evidence type="ECO:0000313" key="11">
    <source>
        <dbReference type="Proteomes" id="UP000187608"/>
    </source>
</evidence>
<dbReference type="InterPro" id="IPR002464">
    <property type="entry name" value="DNA/RNA_helicase_DEAH_CS"/>
</dbReference>
<keyword evidence="3 10" id="KW-0347">Helicase</keyword>
<dbReference type="PROSITE" id="PS51194">
    <property type="entry name" value="HELICASE_CTER"/>
    <property type="match status" value="1"/>
</dbReference>
<evidence type="ECO:0000256" key="1">
    <source>
        <dbReference type="ARBA" id="ARBA00022741"/>
    </source>
</evidence>
<dbReference type="Pfam" id="PF16124">
    <property type="entry name" value="RecQ_Zn_bind"/>
    <property type="match status" value="1"/>
</dbReference>
<dbReference type="GO" id="GO:0005524">
    <property type="term" value="F:ATP binding"/>
    <property type="evidence" value="ECO:0007669"/>
    <property type="project" value="UniProtKB-KW"/>
</dbReference>
<keyword evidence="2" id="KW-0378">Hydrolase</keyword>
<dbReference type="SMART" id="SM00490">
    <property type="entry name" value="HELICc"/>
    <property type="match status" value="1"/>
</dbReference>
<dbReference type="OrthoDB" id="9763310at2"/>
<dbReference type="Gene3D" id="3.40.50.300">
    <property type="entry name" value="P-loop containing nucleotide triphosphate hydrolases"/>
    <property type="match status" value="2"/>
</dbReference>
<evidence type="ECO:0000256" key="6">
    <source>
        <dbReference type="ARBA" id="ARBA00044535"/>
    </source>
</evidence>
<evidence type="ECO:0000256" key="5">
    <source>
        <dbReference type="ARBA" id="ARBA00023125"/>
    </source>
</evidence>
<name>A0A1N7IIY9_9BACI</name>
<dbReference type="SMART" id="SM00487">
    <property type="entry name" value="DEXDc"/>
    <property type="match status" value="1"/>
</dbReference>
<dbReference type="InterPro" id="IPR027417">
    <property type="entry name" value="P-loop_NTPase"/>
</dbReference>
<dbReference type="SUPFAM" id="SSF52540">
    <property type="entry name" value="P-loop containing nucleoside triphosphate hydrolases"/>
    <property type="match status" value="1"/>
</dbReference>
<dbReference type="PANTHER" id="PTHR13710">
    <property type="entry name" value="DNA HELICASE RECQ FAMILY MEMBER"/>
    <property type="match status" value="1"/>
</dbReference>
<proteinExistence type="predicted"/>
<protein>
    <recommendedName>
        <fullName evidence="6">ATP-dependent DNA helicase RecQ</fullName>
    </recommendedName>
    <alternativeName>
        <fullName evidence="7">DNA 3'-5' helicase RecQ</fullName>
    </alternativeName>
</protein>
<dbReference type="PROSITE" id="PS00690">
    <property type="entry name" value="DEAH_ATP_HELICASE"/>
    <property type="match status" value="1"/>
</dbReference>